<dbReference type="Proteomes" id="UP001303222">
    <property type="component" value="Unassembled WGS sequence"/>
</dbReference>
<reference evidence="2" key="1">
    <citation type="journal article" date="2023" name="Mol. Phylogenet. Evol.">
        <title>Genome-scale phylogeny and comparative genomics of the fungal order Sordariales.</title>
        <authorList>
            <person name="Hensen N."/>
            <person name="Bonometti L."/>
            <person name="Westerberg I."/>
            <person name="Brannstrom I.O."/>
            <person name="Guillou S."/>
            <person name="Cros-Aarteil S."/>
            <person name="Calhoun S."/>
            <person name="Haridas S."/>
            <person name="Kuo A."/>
            <person name="Mondo S."/>
            <person name="Pangilinan J."/>
            <person name="Riley R."/>
            <person name="LaButti K."/>
            <person name="Andreopoulos B."/>
            <person name="Lipzen A."/>
            <person name="Chen C."/>
            <person name="Yan M."/>
            <person name="Daum C."/>
            <person name="Ng V."/>
            <person name="Clum A."/>
            <person name="Steindorff A."/>
            <person name="Ohm R.A."/>
            <person name="Martin F."/>
            <person name="Silar P."/>
            <person name="Natvig D.O."/>
            <person name="Lalanne C."/>
            <person name="Gautier V."/>
            <person name="Ament-Velasquez S.L."/>
            <person name="Kruys A."/>
            <person name="Hutchinson M.I."/>
            <person name="Powell A.J."/>
            <person name="Barry K."/>
            <person name="Miller A.N."/>
            <person name="Grigoriev I.V."/>
            <person name="Debuchy R."/>
            <person name="Gladieux P."/>
            <person name="Hiltunen Thoren M."/>
            <person name="Johannesson H."/>
        </authorList>
    </citation>
    <scope>NUCLEOTIDE SEQUENCE</scope>
    <source>
        <strain evidence="2">CBS 626.80</strain>
    </source>
</reference>
<gene>
    <name evidence="2" type="ORF">QBC32DRAFT_352165</name>
</gene>
<feature type="transmembrane region" description="Helical" evidence="1">
    <location>
        <begin position="15"/>
        <end position="39"/>
    </location>
</feature>
<dbReference type="AlphaFoldDB" id="A0AAN6SC65"/>
<dbReference type="EMBL" id="MU859277">
    <property type="protein sequence ID" value="KAK3948229.1"/>
    <property type="molecule type" value="Genomic_DNA"/>
</dbReference>
<keyword evidence="1" id="KW-0812">Transmembrane</keyword>
<comment type="caution">
    <text evidence="2">The sequence shown here is derived from an EMBL/GenBank/DDBJ whole genome shotgun (WGS) entry which is preliminary data.</text>
</comment>
<reference evidence="2" key="2">
    <citation type="submission" date="2023-06" db="EMBL/GenBank/DDBJ databases">
        <authorList>
            <consortium name="Lawrence Berkeley National Laboratory"/>
            <person name="Mondo S.J."/>
            <person name="Hensen N."/>
            <person name="Bonometti L."/>
            <person name="Westerberg I."/>
            <person name="Brannstrom I.O."/>
            <person name="Guillou S."/>
            <person name="Cros-Aarteil S."/>
            <person name="Calhoun S."/>
            <person name="Haridas S."/>
            <person name="Kuo A."/>
            <person name="Pangilinan J."/>
            <person name="Riley R."/>
            <person name="Labutti K."/>
            <person name="Andreopoulos B."/>
            <person name="Lipzen A."/>
            <person name="Chen C."/>
            <person name="Yanf M."/>
            <person name="Daum C."/>
            <person name="Ng V."/>
            <person name="Clum A."/>
            <person name="Steindorff A."/>
            <person name="Ohm R."/>
            <person name="Martin F."/>
            <person name="Silar P."/>
            <person name="Natvig D."/>
            <person name="Lalanne C."/>
            <person name="Gautier V."/>
            <person name="Ament-Velasquez S.L."/>
            <person name="Kruys A."/>
            <person name="Hutchinson M.I."/>
            <person name="Powell A.J."/>
            <person name="Barry K."/>
            <person name="Miller A.N."/>
            <person name="Grigoriev I.V."/>
            <person name="Debuchy R."/>
            <person name="Gladieux P."/>
            <person name="Thoren M.H."/>
            <person name="Johannesson H."/>
        </authorList>
    </citation>
    <scope>NUCLEOTIDE SEQUENCE</scope>
    <source>
        <strain evidence="2">CBS 626.80</strain>
    </source>
</reference>
<feature type="non-terminal residue" evidence="2">
    <location>
        <position position="1"/>
    </location>
</feature>
<organism evidence="2 3">
    <name type="scientific">Pseudoneurospora amorphoporcata</name>
    <dbReference type="NCBI Taxonomy" id="241081"/>
    <lineage>
        <taxon>Eukaryota</taxon>
        <taxon>Fungi</taxon>
        <taxon>Dikarya</taxon>
        <taxon>Ascomycota</taxon>
        <taxon>Pezizomycotina</taxon>
        <taxon>Sordariomycetes</taxon>
        <taxon>Sordariomycetidae</taxon>
        <taxon>Sordariales</taxon>
        <taxon>Sordariaceae</taxon>
        <taxon>Pseudoneurospora</taxon>
    </lineage>
</organism>
<keyword evidence="1" id="KW-0472">Membrane</keyword>
<proteinExistence type="predicted"/>
<accession>A0AAN6SC65</accession>
<evidence type="ECO:0000256" key="1">
    <source>
        <dbReference type="SAM" id="Phobius"/>
    </source>
</evidence>
<feature type="transmembrane region" description="Helical" evidence="1">
    <location>
        <begin position="51"/>
        <end position="71"/>
    </location>
</feature>
<sequence>ASIIHVELPECLHPFSIFLLALSFIRAPCFLFGWLWLLLERLGSSRDWDRLEIRIVSWCLISVFGTFKVWLASR</sequence>
<evidence type="ECO:0000313" key="3">
    <source>
        <dbReference type="Proteomes" id="UP001303222"/>
    </source>
</evidence>
<name>A0AAN6SC65_9PEZI</name>
<protein>
    <submittedName>
        <fullName evidence="2">Uncharacterized protein</fullName>
    </submittedName>
</protein>
<keyword evidence="3" id="KW-1185">Reference proteome</keyword>
<keyword evidence="1" id="KW-1133">Transmembrane helix</keyword>
<evidence type="ECO:0000313" key="2">
    <source>
        <dbReference type="EMBL" id="KAK3948229.1"/>
    </source>
</evidence>